<name>A0A7R8V6M7_HERIL</name>
<dbReference type="FunCoup" id="A0A7R8V6M7">
    <property type="interactions" value="1335"/>
</dbReference>
<evidence type="ECO:0000256" key="9">
    <source>
        <dbReference type="ARBA" id="ARBA00023136"/>
    </source>
</evidence>
<accession>A0A7R8V6M7</accession>
<dbReference type="AlphaFoldDB" id="A0A7R8V6M7"/>
<keyword evidence="4 10" id="KW-0812">Transmembrane</keyword>
<dbReference type="Pfam" id="PF00153">
    <property type="entry name" value="Mito_carr"/>
    <property type="match status" value="3"/>
</dbReference>
<evidence type="ECO:0000256" key="7">
    <source>
        <dbReference type="ARBA" id="ARBA00022989"/>
    </source>
</evidence>
<evidence type="ECO:0000256" key="8">
    <source>
        <dbReference type="ARBA" id="ARBA00023128"/>
    </source>
</evidence>
<dbReference type="InParanoid" id="A0A7R8V6M7"/>
<evidence type="ECO:0000256" key="11">
    <source>
        <dbReference type="RuleBase" id="RU000488"/>
    </source>
</evidence>
<dbReference type="PANTHER" id="PTHR46131:SF1">
    <property type="entry name" value="SD08549P"/>
    <property type="match status" value="1"/>
</dbReference>
<feature type="repeat" description="Solcar" evidence="10">
    <location>
        <begin position="33"/>
        <end position="109"/>
    </location>
</feature>
<comment type="subcellular location">
    <subcellularLocation>
        <location evidence="1">Mitochondrion inner membrane</location>
        <topology evidence="1">Multi-pass membrane protein</topology>
    </subcellularLocation>
</comment>
<reference evidence="12 13" key="1">
    <citation type="submission" date="2020-11" db="EMBL/GenBank/DDBJ databases">
        <authorList>
            <person name="Wallbank WR R."/>
            <person name="Pardo Diaz C."/>
            <person name="Kozak K."/>
            <person name="Martin S."/>
            <person name="Jiggins C."/>
            <person name="Moest M."/>
            <person name="Warren A I."/>
            <person name="Generalovic N T."/>
            <person name="Byers J.R.P. K."/>
            <person name="Montejo-Kovacevich G."/>
            <person name="Yen C E."/>
        </authorList>
    </citation>
    <scope>NUCLEOTIDE SEQUENCE [LARGE SCALE GENOMIC DNA]</scope>
</reference>
<dbReference type="Proteomes" id="UP000594454">
    <property type="component" value="Chromosome 6"/>
</dbReference>
<dbReference type="InterPro" id="IPR052465">
    <property type="entry name" value="Mito_NAD+_Carrier"/>
</dbReference>
<keyword evidence="8" id="KW-0496">Mitochondrion</keyword>
<keyword evidence="6" id="KW-0999">Mitochondrion inner membrane</keyword>
<keyword evidence="7" id="KW-1133">Transmembrane helix</keyword>
<comment type="similarity">
    <text evidence="2 11">Belongs to the mitochondrial carrier (TC 2.A.29) family.</text>
</comment>
<evidence type="ECO:0000256" key="5">
    <source>
        <dbReference type="ARBA" id="ARBA00022737"/>
    </source>
</evidence>
<evidence type="ECO:0000313" key="12">
    <source>
        <dbReference type="EMBL" id="CAD7093060.1"/>
    </source>
</evidence>
<keyword evidence="5" id="KW-0677">Repeat</keyword>
<dbReference type="InterPro" id="IPR018108">
    <property type="entry name" value="MCP_transmembrane"/>
</dbReference>
<evidence type="ECO:0000256" key="3">
    <source>
        <dbReference type="ARBA" id="ARBA00022448"/>
    </source>
</evidence>
<dbReference type="InterPro" id="IPR023395">
    <property type="entry name" value="MCP_dom_sf"/>
</dbReference>
<dbReference type="PANTHER" id="PTHR46131">
    <property type="entry name" value="SD08549P"/>
    <property type="match status" value="1"/>
</dbReference>
<evidence type="ECO:0000313" key="13">
    <source>
        <dbReference type="Proteomes" id="UP000594454"/>
    </source>
</evidence>
<protein>
    <recommendedName>
        <fullName evidence="14">Mitochondrial carrier protein</fullName>
    </recommendedName>
</protein>
<keyword evidence="13" id="KW-1185">Reference proteome</keyword>
<evidence type="ECO:0000256" key="4">
    <source>
        <dbReference type="ARBA" id="ARBA00022692"/>
    </source>
</evidence>
<dbReference type="GO" id="GO:0051724">
    <property type="term" value="F:NAD transmembrane transporter activity"/>
    <property type="evidence" value="ECO:0007669"/>
    <property type="project" value="TreeGrafter"/>
</dbReference>
<dbReference type="SUPFAM" id="SSF103506">
    <property type="entry name" value="Mitochondrial carrier"/>
    <property type="match status" value="1"/>
</dbReference>
<evidence type="ECO:0000256" key="10">
    <source>
        <dbReference type="PROSITE-ProRule" id="PRU00282"/>
    </source>
</evidence>
<keyword evidence="9 10" id="KW-0472">Membrane</keyword>
<evidence type="ECO:0000256" key="1">
    <source>
        <dbReference type="ARBA" id="ARBA00004448"/>
    </source>
</evidence>
<organism evidence="12 13">
    <name type="scientific">Hermetia illucens</name>
    <name type="common">Black soldier fly</name>
    <dbReference type="NCBI Taxonomy" id="343691"/>
    <lineage>
        <taxon>Eukaryota</taxon>
        <taxon>Metazoa</taxon>
        <taxon>Ecdysozoa</taxon>
        <taxon>Arthropoda</taxon>
        <taxon>Hexapoda</taxon>
        <taxon>Insecta</taxon>
        <taxon>Pterygota</taxon>
        <taxon>Neoptera</taxon>
        <taxon>Endopterygota</taxon>
        <taxon>Diptera</taxon>
        <taxon>Brachycera</taxon>
        <taxon>Stratiomyomorpha</taxon>
        <taxon>Stratiomyidae</taxon>
        <taxon>Hermetiinae</taxon>
        <taxon>Hermetia</taxon>
    </lineage>
</organism>
<dbReference type="EMBL" id="LR899014">
    <property type="protein sequence ID" value="CAD7093060.1"/>
    <property type="molecule type" value="Genomic_DNA"/>
</dbReference>
<dbReference type="GO" id="GO:0005743">
    <property type="term" value="C:mitochondrial inner membrane"/>
    <property type="evidence" value="ECO:0007669"/>
    <property type="project" value="UniProtKB-SubCell"/>
</dbReference>
<evidence type="ECO:0000256" key="6">
    <source>
        <dbReference type="ARBA" id="ARBA00022792"/>
    </source>
</evidence>
<evidence type="ECO:0008006" key="14">
    <source>
        <dbReference type="Google" id="ProtNLM"/>
    </source>
</evidence>
<sequence length="289" mass="32721">MSKTPDNTNKRVPSNKQMFRNERQLSNFSLEWREFLCGWSAAFFNIGLTYPIHKMIFRQMLHGVPFSSAFAQLRHEGIGYLYRGILPPLAQKTISLSIMFGVYDGSRKALTKSMNMGEYSAKCCAGLIAGSLEAGLLPFERVQTLLADQKYHTRFRNMPDCFKYVYAHHGAKELFRGMVPVLFRNGPSNSMFFLMREEAAAKLPKHKSSTLQSLQEFASGAIIGASLSALYYPFNVIKVSMQSEMGHAYEGMLTAAQRIYWERGCSCFVETLSTKCVNSASYLLWIINI</sequence>
<dbReference type="PROSITE" id="PS50920">
    <property type="entry name" value="SOLCAR"/>
    <property type="match status" value="2"/>
</dbReference>
<dbReference type="OrthoDB" id="2139348at2759"/>
<gene>
    <name evidence="12" type="ORF">HERILL_LOCUS15370</name>
</gene>
<dbReference type="Gene3D" id="1.50.40.10">
    <property type="entry name" value="Mitochondrial carrier domain"/>
    <property type="match status" value="1"/>
</dbReference>
<feature type="repeat" description="Solcar" evidence="10">
    <location>
        <begin position="117"/>
        <end position="202"/>
    </location>
</feature>
<proteinExistence type="inferred from homology"/>
<keyword evidence="3 11" id="KW-0813">Transport</keyword>
<evidence type="ECO:0000256" key="2">
    <source>
        <dbReference type="ARBA" id="ARBA00006375"/>
    </source>
</evidence>